<evidence type="ECO:0000256" key="3">
    <source>
        <dbReference type="ARBA" id="ARBA00011995"/>
    </source>
</evidence>
<dbReference type="CDD" id="cd04880">
    <property type="entry name" value="ACT_AAAH-PDT-like"/>
    <property type="match status" value="1"/>
</dbReference>
<dbReference type="PANTHER" id="PTHR11473">
    <property type="entry name" value="AROMATIC AMINO ACID HYDROXYLASE"/>
    <property type="match status" value="1"/>
</dbReference>
<keyword evidence="5" id="KW-0560">Oxidoreductase</keyword>
<evidence type="ECO:0000256" key="2">
    <source>
        <dbReference type="ARBA" id="ARBA00009712"/>
    </source>
</evidence>
<dbReference type="AlphaFoldDB" id="A0A6A5BJJ3"/>
<feature type="domain" description="ACT" evidence="11">
    <location>
        <begin position="7"/>
        <end position="84"/>
    </location>
</feature>
<sequence length="455" mass="52098">MSHKQRSLFLTLAHRVGSLKNSLDVLSKHKVNLTKIESKPARHSNKVFNFIVDVDEDVSSEQIERALSELKRTDSVQEVQLLGGKSIPWFPRKLSDIDYFSSQTLEAGAELQSDHPGFTDHEYRGRRTLIAEIAKSYKIGEPIPKVKYTEKEIGTWSVIYKELTKLYPTYACEQYNYIFPLLVQNCGYSENNIPQLEDVSKFLQDVTGFRLRPVSGLLSARDFLNGLAFRVFHSTQYIRHHSVPFYTPEPDVVHELLGHAPLFADSDFADFSQQIGLASLGASEEDIEKLVRLYWYTVEFGVCVQNDKEGIPRTKAYGAGLLSSFGELKYSIDGIDEKTGQKPEYRQFDPEIACKYSYPITTYQPIYYVATSFDNMKEQMRKFASTKLDRPFALRYNPYTLSVDVLDSEDKLLTLTGTIQSNIDTLKFALEKIRQNKGLSFEYTSNNNKNEFESQ</sequence>
<reference evidence="12 13" key="1">
    <citation type="journal article" date="2019" name="Sci. Rep.">
        <title>Nanopore sequencing improves the draft genome of the human pathogenic amoeba Naegleria fowleri.</title>
        <authorList>
            <person name="Liechti N."/>
            <person name="Schurch N."/>
            <person name="Bruggmann R."/>
            <person name="Wittwer M."/>
        </authorList>
    </citation>
    <scope>NUCLEOTIDE SEQUENCE [LARGE SCALE GENOMIC DNA]</scope>
    <source>
        <strain evidence="12 13">ATCC 30894</strain>
    </source>
</reference>
<dbReference type="OrthoDB" id="983542at2759"/>
<proteinExistence type="inferred from homology"/>
<dbReference type="PROSITE" id="PS51671">
    <property type="entry name" value="ACT"/>
    <property type="match status" value="1"/>
</dbReference>
<dbReference type="InterPro" id="IPR002912">
    <property type="entry name" value="ACT_dom"/>
</dbReference>
<comment type="caution">
    <text evidence="12">The sequence shown here is derived from an EMBL/GenBank/DDBJ whole genome shotgun (WGS) entry which is preliminary data.</text>
</comment>
<evidence type="ECO:0000259" key="11">
    <source>
        <dbReference type="PROSITE" id="PS51671"/>
    </source>
</evidence>
<dbReference type="Proteomes" id="UP000444721">
    <property type="component" value="Unassembled WGS sequence"/>
</dbReference>
<dbReference type="PRINTS" id="PR00372">
    <property type="entry name" value="FYWHYDRXLASE"/>
</dbReference>
<evidence type="ECO:0000256" key="6">
    <source>
        <dbReference type="ARBA" id="ARBA00023004"/>
    </source>
</evidence>
<dbReference type="OMA" id="FHDEVYR"/>
<dbReference type="VEuPathDB" id="AmoebaDB:NfTy_074320"/>
<dbReference type="SUPFAM" id="SSF55021">
    <property type="entry name" value="ACT-like"/>
    <property type="match status" value="1"/>
</dbReference>
<evidence type="ECO:0000256" key="4">
    <source>
        <dbReference type="ARBA" id="ARBA00022723"/>
    </source>
</evidence>
<organism evidence="12 13">
    <name type="scientific">Naegleria fowleri</name>
    <name type="common">Brain eating amoeba</name>
    <dbReference type="NCBI Taxonomy" id="5763"/>
    <lineage>
        <taxon>Eukaryota</taxon>
        <taxon>Discoba</taxon>
        <taxon>Heterolobosea</taxon>
        <taxon>Tetramitia</taxon>
        <taxon>Eutetramitia</taxon>
        <taxon>Vahlkampfiidae</taxon>
        <taxon>Naegleria</taxon>
    </lineage>
</organism>
<dbReference type="GO" id="GO:0005506">
    <property type="term" value="F:iron ion binding"/>
    <property type="evidence" value="ECO:0007669"/>
    <property type="project" value="InterPro"/>
</dbReference>
<dbReference type="VEuPathDB" id="AmoebaDB:NF0044470"/>
<evidence type="ECO:0000256" key="8">
    <source>
        <dbReference type="PIRSR" id="PIRSR000336-1"/>
    </source>
</evidence>
<dbReference type="PANTHER" id="PTHR11473:SF24">
    <property type="entry name" value="PHENYLALANINE-4-HYDROXYLASE"/>
    <property type="match status" value="1"/>
</dbReference>
<dbReference type="InterPro" id="IPR001273">
    <property type="entry name" value="ArAA_hydroxylase"/>
</dbReference>
<feature type="binding site" evidence="8">
    <location>
        <position position="254"/>
    </location>
    <ligand>
        <name>Fe cation</name>
        <dbReference type="ChEBI" id="CHEBI:24875"/>
    </ligand>
</feature>
<evidence type="ECO:0000256" key="7">
    <source>
        <dbReference type="ARBA" id="ARBA00023033"/>
    </source>
</evidence>
<dbReference type="PIRSF" id="PIRSF000336">
    <property type="entry name" value="TH"/>
    <property type="match status" value="1"/>
</dbReference>
<keyword evidence="4 8" id="KW-0479">Metal-binding</keyword>
<feature type="binding site" evidence="8">
    <location>
        <position position="259"/>
    </location>
    <ligand>
        <name>Fe cation</name>
        <dbReference type="ChEBI" id="CHEBI:24875"/>
    </ligand>
</feature>
<keyword evidence="7" id="KW-0503">Monooxygenase</keyword>
<keyword evidence="6 8" id="KW-0408">Iron</keyword>
<dbReference type="SUPFAM" id="SSF56534">
    <property type="entry name" value="Aromatic aminoacid monoxygenases, catalytic and oligomerization domains"/>
    <property type="match status" value="1"/>
</dbReference>
<dbReference type="InterPro" id="IPR045865">
    <property type="entry name" value="ACT-like_dom_sf"/>
</dbReference>
<dbReference type="EMBL" id="VFQX01000053">
    <property type="protein sequence ID" value="KAF0974258.1"/>
    <property type="molecule type" value="Genomic_DNA"/>
</dbReference>
<evidence type="ECO:0000259" key="10">
    <source>
        <dbReference type="PROSITE" id="PS51410"/>
    </source>
</evidence>
<comment type="cofactor">
    <cofactor evidence="1 9">
        <name>Fe(2+)</name>
        <dbReference type="ChEBI" id="CHEBI:29033"/>
    </cofactor>
</comment>
<comment type="similarity">
    <text evidence="2">Belongs to the biopterin-dependent aromatic amino acid hydroxylase family.</text>
</comment>
<evidence type="ECO:0000313" key="12">
    <source>
        <dbReference type="EMBL" id="KAF0974258.1"/>
    </source>
</evidence>
<keyword evidence="13" id="KW-1185">Reference proteome</keyword>
<evidence type="ECO:0000256" key="5">
    <source>
        <dbReference type="ARBA" id="ARBA00023002"/>
    </source>
</evidence>
<dbReference type="InterPro" id="IPR036951">
    <property type="entry name" value="ArAA_hydroxylase_sf"/>
</dbReference>
<dbReference type="InterPro" id="IPR019773">
    <property type="entry name" value="Tyrosine_3-monooxygenase-like"/>
</dbReference>
<protein>
    <recommendedName>
        <fullName evidence="3">phenylalanine 4-monooxygenase</fullName>
        <ecNumber evidence="3">1.14.16.1</ecNumber>
    </recommendedName>
</protein>
<dbReference type="GeneID" id="68114086"/>
<evidence type="ECO:0000256" key="1">
    <source>
        <dbReference type="ARBA" id="ARBA00001954"/>
    </source>
</evidence>
<dbReference type="InterPro" id="IPR019774">
    <property type="entry name" value="Aromatic-AA_hydroxylase_C"/>
</dbReference>
<dbReference type="EC" id="1.14.16.1" evidence="3"/>
<accession>A0A6A5BJJ3</accession>
<dbReference type="GO" id="GO:0004505">
    <property type="term" value="F:phenylalanine 4-monooxygenase activity"/>
    <property type="evidence" value="ECO:0007669"/>
    <property type="project" value="UniProtKB-EC"/>
</dbReference>
<dbReference type="VEuPathDB" id="AmoebaDB:FDP41_006868"/>
<name>A0A6A5BJJ3_NAEFO</name>
<feature type="domain" description="Biopterin-dependent aromatic amino acid hydroxylase family profile" evidence="10">
    <location>
        <begin position="73"/>
        <end position="434"/>
    </location>
</feature>
<dbReference type="InterPro" id="IPR036329">
    <property type="entry name" value="Aro-AA_hydroxylase_C_sf"/>
</dbReference>
<dbReference type="Gene3D" id="1.10.800.10">
    <property type="entry name" value="Aromatic amino acid hydroxylase"/>
    <property type="match status" value="1"/>
</dbReference>
<dbReference type="PROSITE" id="PS51410">
    <property type="entry name" value="BH4_AAA_HYDROXYL_2"/>
    <property type="match status" value="1"/>
</dbReference>
<gene>
    <name evidence="12" type="ORF">FDP41_006868</name>
</gene>
<feature type="binding site" evidence="8">
    <location>
        <position position="299"/>
    </location>
    <ligand>
        <name>Fe cation</name>
        <dbReference type="ChEBI" id="CHEBI:24875"/>
    </ligand>
</feature>
<evidence type="ECO:0000256" key="9">
    <source>
        <dbReference type="PIRSR" id="PIRSR601273-2"/>
    </source>
</evidence>
<dbReference type="RefSeq" id="XP_044558971.1">
    <property type="nucleotide sequence ID" value="XM_044710549.1"/>
</dbReference>
<evidence type="ECO:0000313" key="13">
    <source>
        <dbReference type="Proteomes" id="UP000444721"/>
    </source>
</evidence>
<dbReference type="Pfam" id="PF00351">
    <property type="entry name" value="Biopterin_H"/>
    <property type="match status" value="1"/>
</dbReference>